<dbReference type="EMBL" id="UINC01100076">
    <property type="protein sequence ID" value="SVC59846.1"/>
    <property type="molecule type" value="Genomic_DNA"/>
</dbReference>
<accession>A0A382NFK8</accession>
<organism evidence="1">
    <name type="scientific">marine metagenome</name>
    <dbReference type="NCBI Taxonomy" id="408172"/>
    <lineage>
        <taxon>unclassified sequences</taxon>
        <taxon>metagenomes</taxon>
        <taxon>ecological metagenomes</taxon>
    </lineage>
</organism>
<evidence type="ECO:0000313" key="1">
    <source>
        <dbReference type="EMBL" id="SVC59846.1"/>
    </source>
</evidence>
<name>A0A382NFK8_9ZZZZ</name>
<protein>
    <submittedName>
        <fullName evidence="1">Uncharacterized protein</fullName>
    </submittedName>
</protein>
<sequence>MQNQEMSTPRYDRSVSLLALRIMGATDASKVGLGYGGAEVS</sequence>
<dbReference type="AlphaFoldDB" id="A0A382NFK8"/>
<reference evidence="1" key="1">
    <citation type="submission" date="2018-05" db="EMBL/GenBank/DDBJ databases">
        <authorList>
            <person name="Lanie J.A."/>
            <person name="Ng W.-L."/>
            <person name="Kazmierczak K.M."/>
            <person name="Andrzejewski T.M."/>
            <person name="Davidsen T.M."/>
            <person name="Wayne K.J."/>
            <person name="Tettelin H."/>
            <person name="Glass J.I."/>
            <person name="Rusch D."/>
            <person name="Podicherti R."/>
            <person name="Tsui H.-C.T."/>
            <person name="Winkler M.E."/>
        </authorList>
    </citation>
    <scope>NUCLEOTIDE SEQUENCE</scope>
</reference>
<gene>
    <name evidence="1" type="ORF">METZ01_LOCUS312700</name>
</gene>
<proteinExistence type="predicted"/>